<reference evidence="9" key="1">
    <citation type="submission" date="2016-12" db="EMBL/GenBank/DDBJ databases">
        <authorList>
            <person name="Rodrigo-Torres L."/>
            <person name="Arahal R.D."/>
            <person name="Lucena T."/>
        </authorList>
    </citation>
    <scope>NUCLEOTIDE SEQUENCE [LARGE SCALE GENOMIC DNA]</scope>
</reference>
<dbReference type="Gene3D" id="3.40.640.10">
    <property type="entry name" value="Type I PLP-dependent aspartate aminotransferase-like (Major domain)"/>
    <property type="match status" value="1"/>
</dbReference>
<evidence type="ECO:0000313" key="8">
    <source>
        <dbReference type="EMBL" id="SHO58213.1"/>
    </source>
</evidence>
<evidence type="ECO:0000256" key="1">
    <source>
        <dbReference type="ARBA" id="ARBA00001933"/>
    </source>
</evidence>
<dbReference type="InterPro" id="IPR015422">
    <property type="entry name" value="PyrdxlP-dep_Trfase_small"/>
</dbReference>
<evidence type="ECO:0000313" key="9">
    <source>
        <dbReference type="Proteomes" id="UP000184600"/>
    </source>
</evidence>
<evidence type="ECO:0000256" key="4">
    <source>
        <dbReference type="ARBA" id="ARBA00022898"/>
    </source>
</evidence>
<dbReference type="SUPFAM" id="SSF53383">
    <property type="entry name" value="PLP-dependent transferases"/>
    <property type="match status" value="1"/>
</dbReference>
<evidence type="ECO:0000256" key="3">
    <source>
        <dbReference type="ARBA" id="ARBA00012239"/>
    </source>
</evidence>
<accession>A0A1M7Z067</accession>
<dbReference type="PANTHER" id="PTHR43586">
    <property type="entry name" value="CYSTEINE DESULFURASE"/>
    <property type="match status" value="1"/>
</dbReference>
<keyword evidence="9" id="KW-1185">Reference proteome</keyword>
<dbReference type="InterPro" id="IPR015421">
    <property type="entry name" value="PyrdxlP-dep_Trfase_major"/>
</dbReference>
<dbReference type="Proteomes" id="UP000184600">
    <property type="component" value="Unassembled WGS sequence"/>
</dbReference>
<name>A0A1M7Z067_9VIBR</name>
<sequence>MIYLDHAATSHPKPASVVDKMTWFISQGCANPGRASHPLANDAARLIFDTRERLIRFFRAGSNAQAIFTANITASLNVILKGLLKSGDEVIVSSMEHNAMMRPLRQLEQDGVTVTVIACDSRTGLIDLKELDKAISPATKLVALNHGSNTFGTIQPVAGIGRICRKNDCLFLVDTAQTAGCIPINMLESEIDFLTFTGHKGLLGPMGIGGFVMSEKAQAERIVPLMTGGTGSNSELEVQPDFLPDALESGTPNLPGIAGLNAGLRWLEEHTVSAVFQHEQQLITQLINGLNSISGIRVFGLPPGQNRVGVVSFVIDGMDNGEVDEFLSYEHEICCRTGLHCSPASHKTMGTFPQGTIRLSVGVSTTEQEIHQVLEVLQRLVSRFQP</sequence>
<feature type="domain" description="Aminotransferase class V" evidence="7">
    <location>
        <begin position="2"/>
        <end position="372"/>
    </location>
</feature>
<dbReference type="InterPro" id="IPR020578">
    <property type="entry name" value="Aminotrans_V_PyrdxlP_BS"/>
</dbReference>
<dbReference type="PIRSF" id="PIRSF005572">
    <property type="entry name" value="NifS"/>
    <property type="match status" value="1"/>
</dbReference>
<keyword evidence="8" id="KW-0808">Transferase</keyword>
<dbReference type="GO" id="GO:0031071">
    <property type="term" value="F:cysteine desulfurase activity"/>
    <property type="evidence" value="ECO:0007669"/>
    <property type="project" value="UniProtKB-EC"/>
</dbReference>
<dbReference type="Pfam" id="PF00266">
    <property type="entry name" value="Aminotran_5"/>
    <property type="match status" value="1"/>
</dbReference>
<dbReference type="STRING" id="1117707.VQ7734_03983"/>
<protein>
    <recommendedName>
        <fullName evidence="3">cysteine desulfurase</fullName>
        <ecNumber evidence="3">2.8.1.7</ecNumber>
    </recommendedName>
</protein>
<comment type="similarity">
    <text evidence="2">Belongs to the class-V pyridoxal-phosphate-dependent aminotransferase family. Csd subfamily.</text>
</comment>
<dbReference type="Gene3D" id="3.90.1150.10">
    <property type="entry name" value="Aspartate Aminotransferase, domain 1"/>
    <property type="match status" value="1"/>
</dbReference>
<gene>
    <name evidence="8" type="primary">csd</name>
    <name evidence="8" type="ORF">VQ7734_03983</name>
</gene>
<evidence type="ECO:0000256" key="2">
    <source>
        <dbReference type="ARBA" id="ARBA00010447"/>
    </source>
</evidence>
<dbReference type="PANTHER" id="PTHR43586:SF4">
    <property type="entry name" value="ISOPENICILLIN N EPIMERASE"/>
    <property type="match status" value="1"/>
</dbReference>
<dbReference type="OrthoDB" id="9764293at2"/>
<evidence type="ECO:0000256" key="6">
    <source>
        <dbReference type="RuleBase" id="RU004504"/>
    </source>
</evidence>
<dbReference type="AlphaFoldDB" id="A0A1M7Z067"/>
<comment type="catalytic activity">
    <reaction evidence="5">
        <text>(sulfur carrier)-H + L-cysteine = (sulfur carrier)-SH + L-alanine</text>
        <dbReference type="Rhea" id="RHEA:43892"/>
        <dbReference type="Rhea" id="RHEA-COMP:14737"/>
        <dbReference type="Rhea" id="RHEA-COMP:14739"/>
        <dbReference type="ChEBI" id="CHEBI:29917"/>
        <dbReference type="ChEBI" id="CHEBI:35235"/>
        <dbReference type="ChEBI" id="CHEBI:57972"/>
        <dbReference type="ChEBI" id="CHEBI:64428"/>
        <dbReference type="EC" id="2.8.1.7"/>
    </reaction>
</comment>
<proteinExistence type="inferred from homology"/>
<dbReference type="InterPro" id="IPR015424">
    <property type="entry name" value="PyrdxlP-dep_Trfase"/>
</dbReference>
<dbReference type="RefSeq" id="WP_073585660.1">
    <property type="nucleotide sequence ID" value="NZ_AP024897.1"/>
</dbReference>
<dbReference type="InterPro" id="IPR010969">
    <property type="entry name" value="Cys_dSase-rel_unknwn_funct"/>
</dbReference>
<dbReference type="EC" id="2.8.1.7" evidence="3"/>
<keyword evidence="4" id="KW-0663">Pyridoxal phosphate</keyword>
<dbReference type="InterPro" id="IPR000192">
    <property type="entry name" value="Aminotrans_V_dom"/>
</dbReference>
<dbReference type="NCBIfam" id="TIGR01977">
    <property type="entry name" value="am_tr_V_EF2568"/>
    <property type="match status" value="1"/>
</dbReference>
<dbReference type="EMBL" id="FRFG01000058">
    <property type="protein sequence ID" value="SHO58213.1"/>
    <property type="molecule type" value="Genomic_DNA"/>
</dbReference>
<organism evidence="8 9">
    <name type="scientific">Vibrio quintilis</name>
    <dbReference type="NCBI Taxonomy" id="1117707"/>
    <lineage>
        <taxon>Bacteria</taxon>
        <taxon>Pseudomonadati</taxon>
        <taxon>Pseudomonadota</taxon>
        <taxon>Gammaproteobacteria</taxon>
        <taxon>Vibrionales</taxon>
        <taxon>Vibrionaceae</taxon>
        <taxon>Vibrio</taxon>
    </lineage>
</organism>
<comment type="cofactor">
    <cofactor evidence="1 6">
        <name>pyridoxal 5'-phosphate</name>
        <dbReference type="ChEBI" id="CHEBI:597326"/>
    </cofactor>
</comment>
<evidence type="ECO:0000256" key="5">
    <source>
        <dbReference type="ARBA" id="ARBA00050776"/>
    </source>
</evidence>
<evidence type="ECO:0000259" key="7">
    <source>
        <dbReference type="Pfam" id="PF00266"/>
    </source>
</evidence>
<dbReference type="PROSITE" id="PS00595">
    <property type="entry name" value="AA_TRANSFER_CLASS_5"/>
    <property type="match status" value="1"/>
</dbReference>
<dbReference type="InterPro" id="IPR016454">
    <property type="entry name" value="Cysteine_dSase"/>
</dbReference>